<reference evidence="1" key="1">
    <citation type="submission" date="2023-03" db="EMBL/GenBank/DDBJ databases">
        <title>Near-Complete genome sequence of Lipomyces tetrasporous NRRL Y-64009, an oleaginous yeast capable of growing on lignocellulosic hydrolysates.</title>
        <authorList>
            <consortium name="Lawrence Berkeley National Laboratory"/>
            <person name="Jagtap S.S."/>
            <person name="Liu J.-J."/>
            <person name="Walukiewicz H.E."/>
            <person name="Pangilinan J."/>
            <person name="Lipzen A."/>
            <person name="Ahrendt S."/>
            <person name="Koriabine M."/>
            <person name="Cobaugh K."/>
            <person name="Salamov A."/>
            <person name="Yoshinaga Y."/>
            <person name="Ng V."/>
            <person name="Daum C."/>
            <person name="Grigoriev I.V."/>
            <person name="Slininger P.J."/>
            <person name="Dien B.S."/>
            <person name="Jin Y.-S."/>
            <person name="Rao C.V."/>
        </authorList>
    </citation>
    <scope>NUCLEOTIDE SEQUENCE</scope>
    <source>
        <strain evidence="1">NRRL Y-64009</strain>
    </source>
</reference>
<protein>
    <submittedName>
        <fullName evidence="1">Uncharacterized protein</fullName>
    </submittedName>
</protein>
<keyword evidence="2" id="KW-1185">Reference proteome</keyword>
<dbReference type="Proteomes" id="UP001217417">
    <property type="component" value="Unassembled WGS sequence"/>
</dbReference>
<evidence type="ECO:0000313" key="2">
    <source>
        <dbReference type="Proteomes" id="UP001217417"/>
    </source>
</evidence>
<organism evidence="1 2">
    <name type="scientific">Lipomyces tetrasporus</name>
    <dbReference type="NCBI Taxonomy" id="54092"/>
    <lineage>
        <taxon>Eukaryota</taxon>
        <taxon>Fungi</taxon>
        <taxon>Dikarya</taxon>
        <taxon>Ascomycota</taxon>
        <taxon>Saccharomycotina</taxon>
        <taxon>Lipomycetes</taxon>
        <taxon>Lipomycetales</taxon>
        <taxon>Lipomycetaceae</taxon>
        <taxon>Lipomyces</taxon>
    </lineage>
</organism>
<dbReference type="GeneID" id="80879684"/>
<evidence type="ECO:0000313" key="1">
    <source>
        <dbReference type="EMBL" id="KAJ8098755.1"/>
    </source>
</evidence>
<accession>A0AAD7VS43</accession>
<dbReference type="RefSeq" id="XP_056042205.1">
    <property type="nucleotide sequence ID" value="XM_056184518.1"/>
</dbReference>
<comment type="caution">
    <text evidence="1">The sequence shown here is derived from an EMBL/GenBank/DDBJ whole genome shotgun (WGS) entry which is preliminary data.</text>
</comment>
<proteinExistence type="predicted"/>
<dbReference type="AlphaFoldDB" id="A0AAD7VS43"/>
<dbReference type="PANTHER" id="PTHR37540">
    <property type="entry name" value="TRANSCRIPTION FACTOR (ACR-2), PUTATIVE-RELATED-RELATED"/>
    <property type="match status" value="1"/>
</dbReference>
<dbReference type="EMBL" id="JARPMG010000008">
    <property type="protein sequence ID" value="KAJ8098755.1"/>
    <property type="molecule type" value="Genomic_DNA"/>
</dbReference>
<sequence>MVSTTQTYFDLLLGRQSCADSPWASPHLSKALRLLRERLTLGDDEVKVSNITASVVLALAVHAHIMGEREAAEYHMAGLRKIVNLRGGVTTFRDNGKLLIELLRCDVELALHSGSRPLFFHDPSLEPFLPYPGQALSLKPGKTDTTGPQCCSEKFLNDSDDELARAWKVMKRFCSQINSAV</sequence>
<gene>
    <name evidence="1" type="ORF">POJ06DRAFT_141415</name>
</gene>
<name>A0AAD7VS43_9ASCO</name>